<comment type="caution">
    <text evidence="3">The sequence shown here is derived from an EMBL/GenBank/DDBJ whole genome shotgun (WGS) entry which is preliminary data.</text>
</comment>
<evidence type="ECO:0000256" key="1">
    <source>
        <dbReference type="SAM" id="MobiDB-lite"/>
    </source>
</evidence>
<protein>
    <submittedName>
        <fullName evidence="3">Uncharacterized protein</fullName>
    </submittedName>
</protein>
<accession>A0A561WS01</accession>
<keyword evidence="2" id="KW-1133">Transmembrane helix</keyword>
<dbReference type="Proteomes" id="UP000320239">
    <property type="component" value="Unassembled WGS sequence"/>
</dbReference>
<evidence type="ECO:0000313" key="4">
    <source>
        <dbReference type="Proteomes" id="UP000320239"/>
    </source>
</evidence>
<evidence type="ECO:0000256" key="2">
    <source>
        <dbReference type="SAM" id="Phobius"/>
    </source>
</evidence>
<keyword evidence="2" id="KW-0472">Membrane</keyword>
<organism evidence="3 4">
    <name type="scientific">Actinoplanes teichomyceticus</name>
    <dbReference type="NCBI Taxonomy" id="1867"/>
    <lineage>
        <taxon>Bacteria</taxon>
        <taxon>Bacillati</taxon>
        <taxon>Actinomycetota</taxon>
        <taxon>Actinomycetes</taxon>
        <taxon>Micromonosporales</taxon>
        <taxon>Micromonosporaceae</taxon>
        <taxon>Actinoplanes</taxon>
    </lineage>
</organism>
<reference evidence="3 4" key="1">
    <citation type="submission" date="2019-06" db="EMBL/GenBank/DDBJ databases">
        <title>Sequencing the genomes of 1000 actinobacteria strains.</title>
        <authorList>
            <person name="Klenk H.-P."/>
        </authorList>
    </citation>
    <scope>NUCLEOTIDE SEQUENCE [LARGE SCALE GENOMIC DNA]</scope>
    <source>
        <strain evidence="3 4">DSM 43866</strain>
    </source>
</reference>
<keyword evidence="2" id="KW-0812">Transmembrane</keyword>
<gene>
    <name evidence="3" type="ORF">FHX34_1011647</name>
</gene>
<keyword evidence="4" id="KW-1185">Reference proteome</keyword>
<name>A0A561WS01_ACTTI</name>
<feature type="transmembrane region" description="Helical" evidence="2">
    <location>
        <begin position="209"/>
        <end position="231"/>
    </location>
</feature>
<proteinExistence type="predicted"/>
<evidence type="ECO:0000313" key="3">
    <source>
        <dbReference type="EMBL" id="TWG26651.1"/>
    </source>
</evidence>
<sequence length="244" mass="24941">MFPPPPVIGNGLPSYTMPPEGGGPTGVLPPMSYGTPGFPPAPGNSDMTQPVNLAAAGTTAPNPDLTMPLSAAAANSGDRTMPVATSDHSDMTMPVTMTAPSSGDMTMPVSMTAPGSGDMTMPVNLHTSNIDATMPVNVVTPPQQTVPGQRGHSGQIAPGTLYGTGGYPSIDMTMPVSNPVENSGSLTGHILAQGWHDAPIEQRRGNFKVVLAMLIVLGLLVTVSLVFVFTVGDSFSDMLKGISG</sequence>
<dbReference type="EMBL" id="VIWY01000001">
    <property type="protein sequence ID" value="TWG26651.1"/>
    <property type="molecule type" value="Genomic_DNA"/>
</dbReference>
<dbReference type="AlphaFoldDB" id="A0A561WS01"/>
<feature type="region of interest" description="Disordered" evidence="1">
    <location>
        <begin position="1"/>
        <end position="50"/>
    </location>
</feature>